<sequence length="128" mass="13714">MKKLFVAGAFLIGGGIVSVPAQAEMNSYGVAVLQGLNKVTARVSEFEVPLNQPVLFGSLEITAQSCRKNPPEEAPEATSFLEISDVGSDGERKPMFSGWMFASSPAISALEHPVYDVWVLDCRPATNP</sequence>
<evidence type="ECO:0000313" key="3">
    <source>
        <dbReference type="Proteomes" id="UP001069802"/>
    </source>
</evidence>
<keyword evidence="3" id="KW-1185">Reference proteome</keyword>
<dbReference type="EMBL" id="JAPWGY010000001">
    <property type="protein sequence ID" value="MCZ4279424.1"/>
    <property type="molecule type" value="Genomic_DNA"/>
</dbReference>
<dbReference type="InterPro" id="IPR019225">
    <property type="entry name" value="DUF2155"/>
</dbReference>
<dbReference type="RefSeq" id="WP_269421629.1">
    <property type="nucleotide sequence ID" value="NZ_JAPWGY010000001.1"/>
</dbReference>
<organism evidence="2 3">
    <name type="scientific">Kiloniella laminariae</name>
    <dbReference type="NCBI Taxonomy" id="454162"/>
    <lineage>
        <taxon>Bacteria</taxon>
        <taxon>Pseudomonadati</taxon>
        <taxon>Pseudomonadota</taxon>
        <taxon>Alphaproteobacteria</taxon>
        <taxon>Rhodospirillales</taxon>
        <taxon>Kiloniellaceae</taxon>
        <taxon>Kiloniella</taxon>
    </lineage>
</organism>
<keyword evidence="1" id="KW-0732">Signal</keyword>
<protein>
    <submittedName>
        <fullName evidence="2">DUF2155 domain-containing protein</fullName>
    </submittedName>
</protein>
<accession>A0ABT4LE92</accession>
<reference evidence="2" key="1">
    <citation type="submission" date="2022-12" db="EMBL/GenBank/DDBJ databases">
        <title>Bacterial isolates from different developmental stages of Nematostella vectensis.</title>
        <authorList>
            <person name="Fraune S."/>
        </authorList>
    </citation>
    <scope>NUCLEOTIDE SEQUENCE</scope>
    <source>
        <strain evidence="2">G21630-S1</strain>
    </source>
</reference>
<comment type="caution">
    <text evidence="2">The sequence shown here is derived from an EMBL/GenBank/DDBJ whole genome shotgun (WGS) entry which is preliminary data.</text>
</comment>
<dbReference type="Proteomes" id="UP001069802">
    <property type="component" value="Unassembled WGS sequence"/>
</dbReference>
<gene>
    <name evidence="2" type="ORF">O4H49_01460</name>
</gene>
<proteinExistence type="predicted"/>
<feature type="chain" id="PRO_5046468545" evidence="1">
    <location>
        <begin position="24"/>
        <end position="128"/>
    </location>
</feature>
<evidence type="ECO:0000313" key="2">
    <source>
        <dbReference type="EMBL" id="MCZ4279424.1"/>
    </source>
</evidence>
<dbReference type="Pfam" id="PF09923">
    <property type="entry name" value="DUF2155"/>
    <property type="match status" value="1"/>
</dbReference>
<feature type="signal peptide" evidence="1">
    <location>
        <begin position="1"/>
        <end position="23"/>
    </location>
</feature>
<evidence type="ECO:0000256" key="1">
    <source>
        <dbReference type="SAM" id="SignalP"/>
    </source>
</evidence>
<name>A0ABT4LE92_9PROT</name>